<organism evidence="1 2">
    <name type="scientific">Corynebacterium singulare</name>
    <dbReference type="NCBI Taxonomy" id="161899"/>
    <lineage>
        <taxon>Bacteria</taxon>
        <taxon>Bacillati</taxon>
        <taxon>Actinomycetota</taxon>
        <taxon>Actinomycetes</taxon>
        <taxon>Mycobacteriales</taxon>
        <taxon>Corynebacteriaceae</taxon>
        <taxon>Corynebacterium</taxon>
    </lineage>
</organism>
<dbReference type="RefSeq" id="WP_042531195.1">
    <property type="nucleotide sequence ID" value="NZ_CP010827.1"/>
</dbReference>
<reference evidence="1 2" key="1">
    <citation type="journal article" date="2015" name="Genome Announc.">
        <title>Complete Genome Sequence and Annotation of Corynebacterium singulare DSM 44357, Isolated from a Human Semen Specimen.</title>
        <authorList>
            <person name="Merten M."/>
            <person name="Brinkrolf K."/>
            <person name="Albersmeier A."/>
            <person name="Kutter Y."/>
            <person name="Ruckert C."/>
            <person name="Tauch A."/>
        </authorList>
    </citation>
    <scope>NUCLEOTIDE SEQUENCE [LARGE SCALE GENOMIC DNA]</scope>
    <source>
        <strain evidence="1">IBS B52218</strain>
    </source>
</reference>
<dbReference type="HOGENOM" id="CLU_1988858_0_0_11"/>
<dbReference type="Proteomes" id="UP000031890">
    <property type="component" value="Chromosome"/>
</dbReference>
<sequence length="125" mass="14089">MTRPDSSATTIRLAGVHFDVHDDAVTVHWLLGGLPHYRDVTYTLHTRDLELTILFNKDELNSMEIASFGEDTRDIHRTVNYAYAYTPEALAVTIPSSHFELHDEVFTMALYVDGTSCGEWTGTVI</sequence>
<evidence type="ECO:0000313" key="1">
    <source>
        <dbReference type="EMBL" id="AJI79124.1"/>
    </source>
</evidence>
<accession>A0A0B6F1T5</accession>
<dbReference type="KEGG" id="csx:CSING_08025"/>
<dbReference type="STRING" id="161899.CSING_08025"/>
<proteinExistence type="predicted"/>
<dbReference type="AlphaFoldDB" id="A0A0B6F1T5"/>
<protein>
    <submittedName>
        <fullName evidence="1">Uncharacterized protein</fullName>
    </submittedName>
</protein>
<gene>
    <name evidence="1" type="ORF">CSING_08025</name>
</gene>
<evidence type="ECO:0000313" key="2">
    <source>
        <dbReference type="Proteomes" id="UP000031890"/>
    </source>
</evidence>
<dbReference type="EMBL" id="CP010827">
    <property type="protein sequence ID" value="AJI79124.1"/>
    <property type="molecule type" value="Genomic_DNA"/>
</dbReference>
<name>A0A0B6F1T5_9CORY</name>
<dbReference type="OrthoDB" id="4412894at2"/>